<dbReference type="HOGENOM" id="CLU_1038940_0_0_1"/>
<feature type="region of interest" description="Disordered" evidence="1">
    <location>
        <begin position="187"/>
        <end position="247"/>
    </location>
</feature>
<evidence type="ECO:0000313" key="4">
    <source>
        <dbReference type="Proteomes" id="UP000007322"/>
    </source>
</evidence>
<feature type="compositionally biased region" description="Acidic residues" evidence="1">
    <location>
        <begin position="195"/>
        <end position="222"/>
    </location>
</feature>
<organism evidence="3 4">
    <name type="scientific">Thermothelomyces thermophilus (strain ATCC 42464 / BCRC 31852 / DSM 1799)</name>
    <name type="common">Sporotrichum thermophile</name>
    <dbReference type="NCBI Taxonomy" id="573729"/>
    <lineage>
        <taxon>Eukaryota</taxon>
        <taxon>Fungi</taxon>
        <taxon>Dikarya</taxon>
        <taxon>Ascomycota</taxon>
        <taxon>Pezizomycotina</taxon>
        <taxon>Sordariomycetes</taxon>
        <taxon>Sordariomycetidae</taxon>
        <taxon>Sordariales</taxon>
        <taxon>Chaetomiaceae</taxon>
        <taxon>Thermothelomyces</taxon>
    </lineage>
</organism>
<evidence type="ECO:0000256" key="2">
    <source>
        <dbReference type="SAM" id="SignalP"/>
    </source>
</evidence>
<dbReference type="Proteomes" id="UP000007322">
    <property type="component" value="Chromosome 5"/>
</dbReference>
<dbReference type="GeneID" id="11506616"/>
<feature type="compositionally biased region" description="Basic and acidic residues" evidence="1">
    <location>
        <begin position="98"/>
        <end position="108"/>
    </location>
</feature>
<feature type="signal peptide" evidence="2">
    <location>
        <begin position="1"/>
        <end position="21"/>
    </location>
</feature>
<feature type="chain" id="PRO_5003436361" evidence="2">
    <location>
        <begin position="22"/>
        <end position="268"/>
    </location>
</feature>
<keyword evidence="4" id="KW-1185">Reference proteome</keyword>
<dbReference type="VEuPathDB" id="FungiDB:MYCTH_2307990"/>
<evidence type="ECO:0000313" key="3">
    <source>
        <dbReference type="EMBL" id="AEO59577.1"/>
    </source>
</evidence>
<keyword evidence="2" id="KW-0732">Signal</keyword>
<dbReference type="EMBL" id="CP003006">
    <property type="protein sequence ID" value="AEO59577.1"/>
    <property type="molecule type" value="Genomic_DNA"/>
</dbReference>
<dbReference type="RefSeq" id="XP_003664822.1">
    <property type="nucleotide sequence ID" value="XM_003664774.1"/>
</dbReference>
<gene>
    <name evidence="3" type="ORF">MYCTH_2307990</name>
</gene>
<sequence>MAPLFSWRQAIVAALFVTGQAAPLLQARQHVRKSDQTQTVDSAALQTLLQGLVAGIGAGAGAPPAVTVPDIKSTQGVLAPPVLPSRGHDNDGTSGISKRADTAESGESKLPEGLLEKINKDGITVKGVVDGTVNFVKPLITSQQSTDGTNDDNVDLADIVGLLTGNENSAEKVENGFEGRESSLDELFGEKEGDNESGNDEEGNDEIGNDEIGNDEEGDDEIGMSSSSKSKVKRKVVARAEEEEDPTLMEVLLKLLGVPNSEEESGAN</sequence>
<accession>G2QIU9</accession>
<dbReference type="AlphaFoldDB" id="G2QIU9"/>
<evidence type="ECO:0000256" key="1">
    <source>
        <dbReference type="SAM" id="MobiDB-lite"/>
    </source>
</evidence>
<protein>
    <submittedName>
        <fullName evidence="3">Uncharacterized protein</fullName>
    </submittedName>
</protein>
<dbReference type="InParanoid" id="G2QIU9"/>
<feature type="region of interest" description="Disordered" evidence="1">
    <location>
        <begin position="80"/>
        <end position="108"/>
    </location>
</feature>
<proteinExistence type="predicted"/>
<name>G2QIU9_THET4</name>
<dbReference type="KEGG" id="mtm:MYCTH_2307990"/>
<reference evidence="3 4" key="1">
    <citation type="journal article" date="2011" name="Nat. Biotechnol.">
        <title>Comparative genomic analysis of the thermophilic biomass-degrading fungi Myceliophthora thermophila and Thielavia terrestris.</title>
        <authorList>
            <person name="Berka R.M."/>
            <person name="Grigoriev I.V."/>
            <person name="Otillar R."/>
            <person name="Salamov A."/>
            <person name="Grimwood J."/>
            <person name="Reid I."/>
            <person name="Ishmael N."/>
            <person name="John T."/>
            <person name="Darmond C."/>
            <person name="Moisan M.-C."/>
            <person name="Henrissat B."/>
            <person name="Coutinho P.M."/>
            <person name="Lombard V."/>
            <person name="Natvig D.O."/>
            <person name="Lindquist E."/>
            <person name="Schmutz J."/>
            <person name="Lucas S."/>
            <person name="Harris P."/>
            <person name="Powlowski J."/>
            <person name="Bellemare A."/>
            <person name="Taylor D."/>
            <person name="Butler G."/>
            <person name="de Vries R.P."/>
            <person name="Allijn I.E."/>
            <person name="van den Brink J."/>
            <person name="Ushinsky S."/>
            <person name="Storms R."/>
            <person name="Powell A.J."/>
            <person name="Paulsen I.T."/>
            <person name="Elbourne L.D.H."/>
            <person name="Baker S.E."/>
            <person name="Magnuson J."/>
            <person name="LaBoissiere S."/>
            <person name="Clutterbuck A.J."/>
            <person name="Martinez D."/>
            <person name="Wogulis M."/>
            <person name="de Leon A.L."/>
            <person name="Rey M.W."/>
            <person name="Tsang A."/>
        </authorList>
    </citation>
    <scope>NUCLEOTIDE SEQUENCE [LARGE SCALE GENOMIC DNA]</scope>
    <source>
        <strain evidence="4">ATCC 42464 / BCRC 31852 / DSM 1799</strain>
    </source>
</reference>